<dbReference type="EMBL" id="AMCI01002277">
    <property type="protein sequence ID" value="EJX03164.1"/>
    <property type="molecule type" value="Genomic_DNA"/>
</dbReference>
<dbReference type="InterPro" id="IPR044929">
    <property type="entry name" value="DNA/RNA_non-sp_Endonuclease_sf"/>
</dbReference>
<dbReference type="EC" id="3.-.-.-" evidence="2"/>
<reference evidence="2" key="1">
    <citation type="journal article" date="2012" name="PLoS ONE">
        <title>Gene sets for utilization of primary and secondary nutrition supplies in the distal gut of endangered iberian lynx.</title>
        <authorList>
            <person name="Alcaide M."/>
            <person name="Messina E."/>
            <person name="Richter M."/>
            <person name="Bargiela R."/>
            <person name="Peplies J."/>
            <person name="Huws S.A."/>
            <person name="Newbold C.J."/>
            <person name="Golyshin P.N."/>
            <person name="Simon M.A."/>
            <person name="Lopez G."/>
            <person name="Yakimov M.M."/>
            <person name="Ferrer M."/>
        </authorList>
    </citation>
    <scope>NUCLEOTIDE SEQUENCE</scope>
</reference>
<dbReference type="GO" id="GO:0016787">
    <property type="term" value="F:hydrolase activity"/>
    <property type="evidence" value="ECO:0007669"/>
    <property type="project" value="UniProtKB-KW"/>
</dbReference>
<dbReference type="Gene3D" id="3.40.570.10">
    <property type="entry name" value="Extracellular Endonuclease, subunit A"/>
    <property type="match status" value="1"/>
</dbReference>
<evidence type="ECO:0000259" key="1">
    <source>
        <dbReference type="Pfam" id="PF01223"/>
    </source>
</evidence>
<accession>J9G8H9</accession>
<keyword evidence="2" id="KW-0255">Endonuclease</keyword>
<dbReference type="GO" id="GO:0046872">
    <property type="term" value="F:metal ion binding"/>
    <property type="evidence" value="ECO:0007669"/>
    <property type="project" value="InterPro"/>
</dbReference>
<organism evidence="2">
    <name type="scientific">gut metagenome</name>
    <dbReference type="NCBI Taxonomy" id="749906"/>
    <lineage>
        <taxon>unclassified sequences</taxon>
        <taxon>metagenomes</taxon>
        <taxon>organismal metagenomes</taxon>
    </lineage>
</organism>
<dbReference type="SUPFAM" id="SSF54060">
    <property type="entry name" value="His-Me finger endonucleases"/>
    <property type="match status" value="1"/>
</dbReference>
<sequence length="90" mass="10347">VIEAGMKRLGKNRVGIPRRFYKVLCMNINGKVEGVGFIFENRDYGKTSLKSMMLPIDEVEREVGIDFFHSMPEEVQAVMESRVDPSCWSF</sequence>
<dbReference type="GO" id="GO:0004519">
    <property type="term" value="F:endonuclease activity"/>
    <property type="evidence" value="ECO:0007669"/>
    <property type="project" value="UniProtKB-KW"/>
</dbReference>
<feature type="domain" description="DNA/RNA non-specific endonuclease/pyrophosphatase/phosphodiesterase" evidence="1">
    <location>
        <begin position="9"/>
        <end position="73"/>
    </location>
</feature>
<gene>
    <name evidence="2" type="ORF">EVA_08731</name>
</gene>
<keyword evidence="2" id="KW-0378">Hydrolase</keyword>
<feature type="non-terminal residue" evidence="2">
    <location>
        <position position="1"/>
    </location>
</feature>
<keyword evidence="2" id="KW-0540">Nuclease</keyword>
<dbReference type="GO" id="GO:0003676">
    <property type="term" value="F:nucleic acid binding"/>
    <property type="evidence" value="ECO:0007669"/>
    <property type="project" value="InterPro"/>
</dbReference>
<dbReference type="InterPro" id="IPR044925">
    <property type="entry name" value="His-Me_finger_sf"/>
</dbReference>
<proteinExistence type="predicted"/>
<dbReference type="AlphaFoldDB" id="J9G8H9"/>
<comment type="caution">
    <text evidence="2">The sequence shown here is derived from an EMBL/GenBank/DDBJ whole genome shotgun (WGS) entry which is preliminary data.</text>
</comment>
<dbReference type="InterPro" id="IPR001604">
    <property type="entry name" value="Endo_G_ENPP1-like_dom"/>
</dbReference>
<protein>
    <submittedName>
        <fullName evidence="2">DNA/RNA non-specific endonuclease</fullName>
        <ecNumber evidence="2">3.-.-.-</ecNumber>
    </submittedName>
</protein>
<name>J9G8H9_9ZZZZ</name>
<evidence type="ECO:0000313" key="2">
    <source>
        <dbReference type="EMBL" id="EJX03164.1"/>
    </source>
</evidence>
<dbReference type="Pfam" id="PF01223">
    <property type="entry name" value="Endonuclease_NS"/>
    <property type="match status" value="1"/>
</dbReference>